<accession>A0A2R8AS26</accession>
<dbReference type="PANTHER" id="PTHR42850:SF4">
    <property type="entry name" value="ZINC-DEPENDENT ENDOPOLYPHOSPHATASE"/>
    <property type="match status" value="1"/>
</dbReference>
<feature type="domain" description="Calcineurin-like phosphoesterase" evidence="1">
    <location>
        <begin position="4"/>
        <end position="207"/>
    </location>
</feature>
<dbReference type="PANTHER" id="PTHR42850">
    <property type="entry name" value="METALLOPHOSPHOESTERASE"/>
    <property type="match status" value="1"/>
</dbReference>
<dbReference type="CDD" id="cd00144">
    <property type="entry name" value="MPP_PPP_family"/>
    <property type="match status" value="1"/>
</dbReference>
<dbReference type="Gene3D" id="3.60.21.10">
    <property type="match status" value="1"/>
</dbReference>
<gene>
    <name evidence="2" type="primary">apaH_1</name>
    <name evidence="2" type="ORF">ALP8811_02800</name>
</gene>
<evidence type="ECO:0000313" key="3">
    <source>
        <dbReference type="Proteomes" id="UP000244911"/>
    </source>
</evidence>
<keyword evidence="3" id="KW-1185">Reference proteome</keyword>
<dbReference type="AlphaFoldDB" id="A0A2R8AS26"/>
<dbReference type="OrthoDB" id="9807890at2"/>
<proteinExistence type="predicted"/>
<dbReference type="PRINTS" id="PR00114">
    <property type="entry name" value="STPHPHTASE"/>
</dbReference>
<dbReference type="InterPro" id="IPR006186">
    <property type="entry name" value="Ser/Thr-sp_prot-phosphatase"/>
</dbReference>
<dbReference type="InterPro" id="IPR004843">
    <property type="entry name" value="Calcineurin-like_PHP"/>
</dbReference>
<dbReference type="Pfam" id="PF00149">
    <property type="entry name" value="Metallophos"/>
    <property type="match status" value="1"/>
</dbReference>
<reference evidence="2 3" key="1">
    <citation type="submission" date="2018-03" db="EMBL/GenBank/DDBJ databases">
        <authorList>
            <person name="Keele B.F."/>
        </authorList>
    </citation>
    <scope>NUCLEOTIDE SEQUENCE [LARGE SCALE GENOMIC DNA]</scope>
    <source>
        <strain evidence="2 3">CECT 8811</strain>
    </source>
</reference>
<dbReference type="SUPFAM" id="SSF56300">
    <property type="entry name" value="Metallo-dependent phosphatases"/>
    <property type="match status" value="1"/>
</dbReference>
<protein>
    <submittedName>
        <fullName evidence="2">Bis(5'-nucleosyl)-tetraphosphatase, symmetrical</fullName>
        <ecNumber evidence="2">3.6.1.41</ecNumber>
    </submittedName>
</protein>
<dbReference type="GO" id="GO:0008803">
    <property type="term" value="F:bis(5'-nucleosyl)-tetraphosphatase (symmetrical) activity"/>
    <property type="evidence" value="ECO:0007669"/>
    <property type="project" value="UniProtKB-EC"/>
</dbReference>
<dbReference type="GO" id="GO:0110154">
    <property type="term" value="P:RNA decapping"/>
    <property type="evidence" value="ECO:0007669"/>
    <property type="project" value="TreeGrafter"/>
</dbReference>
<dbReference type="Proteomes" id="UP000244911">
    <property type="component" value="Unassembled WGS sequence"/>
</dbReference>
<keyword evidence="2" id="KW-0378">Hydrolase</keyword>
<dbReference type="RefSeq" id="WP_108857853.1">
    <property type="nucleotide sequence ID" value="NZ_OMOI01000002.1"/>
</dbReference>
<dbReference type="EC" id="3.6.1.41" evidence="2"/>
<dbReference type="EMBL" id="OMOI01000002">
    <property type="protein sequence ID" value="SPF78868.1"/>
    <property type="molecule type" value="Genomic_DNA"/>
</dbReference>
<name>A0A2R8AS26_9RHOB</name>
<sequence>MSEPIYAIGDVHGQLGMLEHTLDLIEKDGGPQARIVFLGDYVDRGAHSKGVVTLLLEGLNRGRNWICLLGNHDRMFSMFMEEYPRHDEQFLVGYHWFDKRIGGIETMSSYGVGVAENDRLYQIHAAAQQRVPYQHVEFLRALRPYHQQGDYLFVHAGIRPGILLEEQTVDDLIWIRGDFLNDKRAHPWIVVHGHTPVDGDVAHYGNRINVDTGAGNGRKLSAVVLENGKSWILDDRGRTELNPSATLV</sequence>
<dbReference type="InterPro" id="IPR029052">
    <property type="entry name" value="Metallo-depent_PP-like"/>
</dbReference>
<evidence type="ECO:0000313" key="2">
    <source>
        <dbReference type="EMBL" id="SPF78868.1"/>
    </source>
</evidence>
<organism evidence="2 3">
    <name type="scientific">Aliiroseovarius pelagivivens</name>
    <dbReference type="NCBI Taxonomy" id="1639690"/>
    <lineage>
        <taxon>Bacteria</taxon>
        <taxon>Pseudomonadati</taxon>
        <taxon>Pseudomonadota</taxon>
        <taxon>Alphaproteobacteria</taxon>
        <taxon>Rhodobacterales</taxon>
        <taxon>Paracoccaceae</taxon>
        <taxon>Aliiroseovarius</taxon>
    </lineage>
</organism>
<dbReference type="GO" id="GO:0016791">
    <property type="term" value="F:phosphatase activity"/>
    <property type="evidence" value="ECO:0007669"/>
    <property type="project" value="TreeGrafter"/>
</dbReference>
<evidence type="ECO:0000259" key="1">
    <source>
        <dbReference type="Pfam" id="PF00149"/>
    </source>
</evidence>
<dbReference type="GO" id="GO:0005737">
    <property type="term" value="C:cytoplasm"/>
    <property type="evidence" value="ECO:0007669"/>
    <property type="project" value="TreeGrafter"/>
</dbReference>
<dbReference type="InterPro" id="IPR050126">
    <property type="entry name" value="Ap4A_hydrolase"/>
</dbReference>